<dbReference type="Proteomes" id="UP001224775">
    <property type="component" value="Unassembled WGS sequence"/>
</dbReference>
<dbReference type="InterPro" id="IPR016135">
    <property type="entry name" value="UBQ-conjugating_enzyme/RWD"/>
</dbReference>
<sequence length="394" mass="43035">MHRVVECIHARTMDDTQRDEINSRRQDELEALRAFYGHQLRSSLPALFPPPRSGDTSNANDDDDDSEISLSGPWFIELIDNSGNSCSSTNNSYKIPTLEIRLPPHYPLSPPPSSQNASRLTPILHHVDNHNLLTSLQKQALIEELMEMYEPDMDMAIMWAERCREEFLDVDLSVMSTKAADTSDNNDAAENDNCDDKQQSLSIRFLTFNHLLYGKSHKKESQIVSLAGKSGLVGFIVYGTPGIIGLLMHSGDDEDILDFAKECSNRIGKRATVSDFEMNIAHDGGLLSSPEYDSVVVEAEGGRNNGGKNKSSSTSSKKSKSKGTNNNKGNSGNNLTGDSSSTPLLVNLLGADRVTATNDSVSIANNKSGLRHFDSLAELKEVLPGGVVQIILGL</sequence>
<dbReference type="SUPFAM" id="SSF54495">
    <property type="entry name" value="UBC-like"/>
    <property type="match status" value="1"/>
</dbReference>
<dbReference type="AlphaFoldDB" id="A0AAD9DDF9"/>
<dbReference type="Pfam" id="PF05773">
    <property type="entry name" value="RWD"/>
    <property type="match status" value="1"/>
</dbReference>
<feature type="compositionally biased region" description="Low complexity" evidence="1">
    <location>
        <begin position="306"/>
        <end position="334"/>
    </location>
</feature>
<organism evidence="3 4">
    <name type="scientific">Skeletonema marinoi</name>
    <dbReference type="NCBI Taxonomy" id="267567"/>
    <lineage>
        <taxon>Eukaryota</taxon>
        <taxon>Sar</taxon>
        <taxon>Stramenopiles</taxon>
        <taxon>Ochrophyta</taxon>
        <taxon>Bacillariophyta</taxon>
        <taxon>Coscinodiscophyceae</taxon>
        <taxon>Thalassiosirophycidae</taxon>
        <taxon>Thalassiosirales</taxon>
        <taxon>Skeletonemataceae</taxon>
        <taxon>Skeletonema</taxon>
        <taxon>Skeletonema marinoi-dohrnii complex</taxon>
    </lineage>
</organism>
<dbReference type="InterPro" id="IPR006575">
    <property type="entry name" value="RWD_dom"/>
</dbReference>
<protein>
    <recommendedName>
        <fullName evidence="2">RWD domain-containing protein</fullName>
    </recommendedName>
</protein>
<evidence type="ECO:0000313" key="4">
    <source>
        <dbReference type="Proteomes" id="UP001224775"/>
    </source>
</evidence>
<dbReference type="EMBL" id="JATAAI010000009">
    <property type="protein sequence ID" value="KAK1743591.1"/>
    <property type="molecule type" value="Genomic_DNA"/>
</dbReference>
<gene>
    <name evidence="3" type="ORF">QTG54_006212</name>
</gene>
<evidence type="ECO:0000256" key="1">
    <source>
        <dbReference type="SAM" id="MobiDB-lite"/>
    </source>
</evidence>
<feature type="region of interest" description="Disordered" evidence="1">
    <location>
        <begin position="43"/>
        <end position="66"/>
    </location>
</feature>
<reference evidence="3" key="1">
    <citation type="submission" date="2023-06" db="EMBL/GenBank/DDBJ databases">
        <title>Survivors Of The Sea: Transcriptome response of Skeletonema marinoi to long-term dormancy.</title>
        <authorList>
            <person name="Pinder M.I.M."/>
            <person name="Kourtchenko O."/>
            <person name="Robertson E.K."/>
            <person name="Larsson T."/>
            <person name="Maumus F."/>
            <person name="Osuna-Cruz C.M."/>
            <person name="Vancaester E."/>
            <person name="Stenow R."/>
            <person name="Vandepoele K."/>
            <person name="Ploug H."/>
            <person name="Bruchert V."/>
            <person name="Godhe A."/>
            <person name="Topel M."/>
        </authorList>
    </citation>
    <scope>NUCLEOTIDE SEQUENCE</scope>
    <source>
        <strain evidence="3">R05AC</strain>
    </source>
</reference>
<feature type="region of interest" description="Disordered" evidence="1">
    <location>
        <begin position="299"/>
        <end position="339"/>
    </location>
</feature>
<evidence type="ECO:0000259" key="2">
    <source>
        <dbReference type="Pfam" id="PF05773"/>
    </source>
</evidence>
<proteinExistence type="predicted"/>
<comment type="caution">
    <text evidence="3">The sequence shown here is derived from an EMBL/GenBank/DDBJ whole genome shotgun (WGS) entry which is preliminary data.</text>
</comment>
<name>A0AAD9DDF9_9STRA</name>
<dbReference type="Gene3D" id="3.10.110.10">
    <property type="entry name" value="Ubiquitin Conjugating Enzyme"/>
    <property type="match status" value="1"/>
</dbReference>
<evidence type="ECO:0000313" key="3">
    <source>
        <dbReference type="EMBL" id="KAK1743591.1"/>
    </source>
</evidence>
<keyword evidence="4" id="KW-1185">Reference proteome</keyword>
<accession>A0AAD9DDF9</accession>
<feature type="domain" description="RWD" evidence="2">
    <location>
        <begin position="24"/>
        <end position="166"/>
    </location>
</feature>